<sequence length="573" mass="65781">MHKCKAGIVMVLLFLLVMSPSYTASAQEKLDSRKVLLLYSTFEQKVNEEVRIMDVLLGHFSKEVITQNIQKLEGDPTLRGITHIVYVGLEKEKINKEAIDYLVRFKGPVYGLGYNTDQFPSLKNTFQMKQEVSVERLLFHQPSIERELDIEQTFFNITPNATSKVVMNALYKGSSYPAIIQDGPHMYAATHSLNEYVGPFIGESLFDFFKQERERDEKVAYLRLEDVHPLSDPKKLMDIAVYLKEQNVPYMITVIPVYQNPKTKVQYHMLDSPKVVKALKYMQENGASIVLHGYTHQYRDHETGEGFEFWDVDNNAPIFAPKDQNNKVKREADFATFKEYQEYVKKGKAYEKKYMTTKITKGVQELNAHDLISLAFEAPHYTMSQNGYSILSNHFSTYIGQVQVSDDTWKHMYSPTYTSYPGFMNDMKLIPETLGYVEHGELADVHLMLERADYYKNFSDTVLGGFYHPFLGVDLLKEYVEGMNKIEGIKWFDLKSEPNEVSVSNVTIISDEGAVVVADESTMTTYKAKNLLSFFQRNFLLAAGGIAIFAIVSSLVSVMYIRRKTMEEEGHFD</sequence>
<keyword evidence="1" id="KW-0472">Membrane</keyword>
<dbReference type="InterPro" id="IPR018763">
    <property type="entry name" value="DUF2334"/>
</dbReference>
<dbReference type="Pfam" id="PF10096">
    <property type="entry name" value="DUF2334"/>
    <property type="match status" value="1"/>
</dbReference>
<feature type="chain" id="PRO_5045834940" evidence="2">
    <location>
        <begin position="27"/>
        <end position="573"/>
    </location>
</feature>
<keyword evidence="1" id="KW-0812">Transmembrane</keyword>
<reference evidence="3 4" key="1">
    <citation type="submission" date="2021-01" db="EMBL/GenBank/DDBJ databases">
        <title>Genomic Encyclopedia of Type Strains, Phase IV (KMG-IV): sequencing the most valuable type-strain genomes for metagenomic binning, comparative biology and taxonomic classification.</title>
        <authorList>
            <person name="Goeker M."/>
        </authorList>
    </citation>
    <scope>NUCLEOTIDE SEQUENCE [LARGE SCALE GENOMIC DNA]</scope>
    <source>
        <strain evidence="3 4">DSM 104297</strain>
    </source>
</reference>
<gene>
    <name evidence="3" type="ORF">JOC83_001230</name>
</gene>
<evidence type="ECO:0000256" key="1">
    <source>
        <dbReference type="SAM" id="Phobius"/>
    </source>
</evidence>
<protein>
    <submittedName>
        <fullName evidence="3">Uncharacterized protein YdaL</fullName>
    </submittedName>
</protein>
<dbReference type="EMBL" id="JAFBFC010000002">
    <property type="protein sequence ID" value="MBM7702396.1"/>
    <property type="molecule type" value="Genomic_DNA"/>
</dbReference>
<keyword evidence="2" id="KW-0732">Signal</keyword>
<keyword evidence="1" id="KW-1133">Transmembrane helix</keyword>
<organism evidence="3 4">
    <name type="scientific">Priestia iocasae</name>
    <dbReference type="NCBI Taxonomy" id="2291674"/>
    <lineage>
        <taxon>Bacteria</taxon>
        <taxon>Bacillati</taxon>
        <taxon>Bacillota</taxon>
        <taxon>Bacilli</taxon>
        <taxon>Bacillales</taxon>
        <taxon>Bacillaceae</taxon>
        <taxon>Priestia</taxon>
    </lineage>
</organism>
<keyword evidence="4" id="KW-1185">Reference proteome</keyword>
<feature type="signal peptide" evidence="2">
    <location>
        <begin position="1"/>
        <end position="26"/>
    </location>
</feature>
<dbReference type="Proteomes" id="UP000809829">
    <property type="component" value="Unassembled WGS sequence"/>
</dbReference>
<dbReference type="CDD" id="cd10923">
    <property type="entry name" value="CE4_COG5298"/>
    <property type="match status" value="1"/>
</dbReference>
<evidence type="ECO:0000313" key="3">
    <source>
        <dbReference type="EMBL" id="MBM7702396.1"/>
    </source>
</evidence>
<feature type="transmembrane region" description="Helical" evidence="1">
    <location>
        <begin position="539"/>
        <end position="561"/>
    </location>
</feature>
<name>A0ABS2QSH0_9BACI</name>
<evidence type="ECO:0000313" key="4">
    <source>
        <dbReference type="Proteomes" id="UP000809829"/>
    </source>
</evidence>
<dbReference type="RefSeq" id="WP_205185321.1">
    <property type="nucleotide sequence ID" value="NZ_JAFBFC010000002.1"/>
</dbReference>
<proteinExistence type="predicted"/>
<evidence type="ECO:0000256" key="2">
    <source>
        <dbReference type="SAM" id="SignalP"/>
    </source>
</evidence>
<comment type="caution">
    <text evidence="3">The sequence shown here is derived from an EMBL/GenBank/DDBJ whole genome shotgun (WGS) entry which is preliminary data.</text>
</comment>
<accession>A0ABS2QSH0</accession>